<feature type="transmembrane region" description="Helical" evidence="13">
    <location>
        <begin position="377"/>
        <end position="397"/>
    </location>
</feature>
<dbReference type="AlphaFoldDB" id="A0A931J0N2"/>
<evidence type="ECO:0000256" key="4">
    <source>
        <dbReference type="ARBA" id="ARBA00022692"/>
    </source>
</evidence>
<comment type="subcellular location">
    <subcellularLocation>
        <location evidence="1">Cell membrane</location>
        <topology evidence="1">Multi-pass membrane protein</topology>
    </subcellularLocation>
</comment>
<sequence>MKPILQCESAECGLAALLMVVSVYGQHVDLSDLRRRFPTSLKGANLRQLIQHAAALGFSSRPLRLDLDELKQLATPCILHWDLNHFVVLKKVTRRGAVILDPAVGERSLTTTEIGRHFTGVALELIPNADFKPEAPAPRVSLQALTGKVMGLKRSLLQIFAVAVVLELFAIVAPLMSQLIVDDVLASGDGELLTVIVLGFGLLLLIQTLLALARSWMVMVLGQTLSLQWLGNVFAHLIKLPTSFFEKRHLGDITSRFGAVNAIQRTLTTAVVEAVLDGLMAVAALLMMTIYAPSLCAIVLGAVAAYAVLRWAMYRPFRDAAAERLVIAARESTHFLETLRAITPLKLFGREQERRARWQNLIVDVQNRDVRTARMGIAFSTANTFIFGLENLLVFWVGGKLILAGQMAGAPSFTIGMLFAFIAYKGQFTGRVSKLIDYAVELKMLGLHSERLADIVLEPPEKDDASEHDLAHLRPSIELKSISFRYAEGEPWVLKDANFKVEAGESVAVTGPSGAGKTTLLKIALGLLQPTEGEVLYGGQRIQQLGLQNVRRQIGTVMQEDVLLTGSLADNIAFFDVAPNLERVQACAQLAQLHEDISKMPMGYQTLVGDLGQGLSGGQKQRLLLARALYKQPKVLALDEATSHLDLGNERAVTATLAQMNLTRLIIAHRPETIAGAQRVVQVREGQVMELARALSPLAPDTAGVAPVPPLQPAA</sequence>
<dbReference type="SUPFAM" id="SSF90123">
    <property type="entry name" value="ABC transporter transmembrane region"/>
    <property type="match status" value="1"/>
</dbReference>
<evidence type="ECO:0000256" key="5">
    <source>
        <dbReference type="ARBA" id="ARBA00022735"/>
    </source>
</evidence>
<dbReference type="PROSITE" id="PS50990">
    <property type="entry name" value="PEPTIDASE_C39"/>
    <property type="match status" value="1"/>
</dbReference>
<dbReference type="InterPro" id="IPR017871">
    <property type="entry name" value="ABC_transporter-like_CS"/>
</dbReference>
<dbReference type="Gene3D" id="3.40.50.300">
    <property type="entry name" value="P-loop containing nucleotide triphosphate hydrolases"/>
    <property type="match status" value="1"/>
</dbReference>
<dbReference type="InterPro" id="IPR003439">
    <property type="entry name" value="ABC_transporter-like_ATP-bd"/>
</dbReference>
<dbReference type="Pfam" id="PF03412">
    <property type="entry name" value="Peptidase_C39"/>
    <property type="match status" value="1"/>
</dbReference>
<name>A0A931J0N2_9BURK</name>
<keyword evidence="5" id="KW-0204">Cytolysis</keyword>
<evidence type="ECO:0000256" key="11">
    <source>
        <dbReference type="ARBA" id="ARBA00061173"/>
    </source>
</evidence>
<dbReference type="EMBL" id="JAEDAK010000001">
    <property type="protein sequence ID" value="MBH9575369.1"/>
    <property type="molecule type" value="Genomic_DNA"/>
</dbReference>
<dbReference type="PANTHER" id="PTHR24221">
    <property type="entry name" value="ATP-BINDING CASSETTE SUB-FAMILY B"/>
    <property type="match status" value="1"/>
</dbReference>
<evidence type="ECO:0000256" key="8">
    <source>
        <dbReference type="ARBA" id="ARBA00022989"/>
    </source>
</evidence>
<keyword evidence="5" id="KW-0354">Hemolysis</keyword>
<dbReference type="SMART" id="SM00382">
    <property type="entry name" value="AAA"/>
    <property type="match status" value="1"/>
</dbReference>
<evidence type="ECO:0000256" key="9">
    <source>
        <dbReference type="ARBA" id="ARBA00023136"/>
    </source>
</evidence>
<feature type="domain" description="ABC transporter" evidence="14">
    <location>
        <begin position="477"/>
        <end position="710"/>
    </location>
</feature>
<feature type="transmembrane region" description="Helical" evidence="13">
    <location>
        <begin position="192"/>
        <end position="213"/>
    </location>
</feature>
<dbReference type="GO" id="GO:0034040">
    <property type="term" value="F:ATPase-coupled lipid transmembrane transporter activity"/>
    <property type="evidence" value="ECO:0007669"/>
    <property type="project" value="TreeGrafter"/>
</dbReference>
<dbReference type="InterPro" id="IPR003593">
    <property type="entry name" value="AAA+_ATPase"/>
</dbReference>
<dbReference type="PROSITE" id="PS00211">
    <property type="entry name" value="ABC_TRANSPORTER_1"/>
    <property type="match status" value="1"/>
</dbReference>
<keyword evidence="9 13" id="KW-0472">Membrane</keyword>
<evidence type="ECO:0000256" key="7">
    <source>
        <dbReference type="ARBA" id="ARBA00022840"/>
    </source>
</evidence>
<dbReference type="Pfam" id="PF00664">
    <property type="entry name" value="ABC_membrane"/>
    <property type="match status" value="1"/>
</dbReference>
<dbReference type="RefSeq" id="WP_198108994.1">
    <property type="nucleotide sequence ID" value="NZ_JAEDAK010000001.1"/>
</dbReference>
<dbReference type="Pfam" id="PF00005">
    <property type="entry name" value="ABC_tran"/>
    <property type="match status" value="1"/>
</dbReference>
<dbReference type="FunFam" id="3.40.50.300:FF:000299">
    <property type="entry name" value="ABC transporter ATP-binding protein/permease"/>
    <property type="match status" value="1"/>
</dbReference>
<keyword evidence="4 13" id="KW-0812">Transmembrane</keyword>
<dbReference type="Gene3D" id="1.20.1560.10">
    <property type="entry name" value="ABC transporter type 1, transmembrane domain"/>
    <property type="match status" value="1"/>
</dbReference>
<feature type="domain" description="ABC transmembrane type-1" evidence="15">
    <location>
        <begin position="159"/>
        <end position="444"/>
    </location>
</feature>
<gene>
    <name evidence="17" type="ORF">I7X39_00485</name>
</gene>
<dbReference type="InterPro" id="IPR039421">
    <property type="entry name" value="Type_1_exporter"/>
</dbReference>
<dbReference type="InterPro" id="IPR005074">
    <property type="entry name" value="Peptidase_C39"/>
</dbReference>
<dbReference type="PROSITE" id="PS50893">
    <property type="entry name" value="ABC_TRANSPORTER_2"/>
    <property type="match status" value="1"/>
</dbReference>
<keyword evidence="6" id="KW-0547">Nucleotide-binding</keyword>
<dbReference type="InterPro" id="IPR027417">
    <property type="entry name" value="P-loop_NTPase"/>
</dbReference>
<evidence type="ECO:0000313" key="17">
    <source>
        <dbReference type="EMBL" id="MBH9575369.1"/>
    </source>
</evidence>
<dbReference type="PROSITE" id="PS50929">
    <property type="entry name" value="ABC_TM1F"/>
    <property type="match status" value="1"/>
</dbReference>
<dbReference type="InterPro" id="IPR011527">
    <property type="entry name" value="ABC1_TM_dom"/>
</dbReference>
<dbReference type="GO" id="GO:0006508">
    <property type="term" value="P:proteolysis"/>
    <property type="evidence" value="ECO:0007669"/>
    <property type="project" value="InterPro"/>
</dbReference>
<feature type="domain" description="Peptidase C39" evidence="16">
    <location>
        <begin position="6"/>
        <end position="125"/>
    </location>
</feature>
<evidence type="ECO:0000256" key="6">
    <source>
        <dbReference type="ARBA" id="ARBA00022741"/>
    </source>
</evidence>
<dbReference type="GO" id="GO:0008234">
    <property type="term" value="F:cysteine-type peptidase activity"/>
    <property type="evidence" value="ECO:0007669"/>
    <property type="project" value="InterPro"/>
</dbReference>
<organism evidence="17 18">
    <name type="scientific">Inhella proteolytica</name>
    <dbReference type="NCBI Taxonomy" id="2795029"/>
    <lineage>
        <taxon>Bacteria</taxon>
        <taxon>Pseudomonadati</taxon>
        <taxon>Pseudomonadota</taxon>
        <taxon>Betaproteobacteria</taxon>
        <taxon>Burkholderiales</taxon>
        <taxon>Sphaerotilaceae</taxon>
        <taxon>Inhella</taxon>
    </lineage>
</organism>
<evidence type="ECO:0000256" key="12">
    <source>
        <dbReference type="ARBA" id="ARBA00072252"/>
    </source>
</evidence>
<feature type="transmembrane region" description="Helical" evidence="13">
    <location>
        <begin position="403"/>
        <end position="424"/>
    </location>
</feature>
<feature type="transmembrane region" description="Helical" evidence="13">
    <location>
        <begin position="156"/>
        <end position="180"/>
    </location>
</feature>
<dbReference type="GO" id="GO:0005524">
    <property type="term" value="F:ATP binding"/>
    <property type="evidence" value="ECO:0007669"/>
    <property type="project" value="UniProtKB-KW"/>
</dbReference>
<dbReference type="CDD" id="cd02419">
    <property type="entry name" value="Peptidase_C39C"/>
    <property type="match status" value="1"/>
</dbReference>
<keyword evidence="3" id="KW-1003">Cell membrane</keyword>
<dbReference type="SUPFAM" id="SSF52540">
    <property type="entry name" value="P-loop containing nucleoside triphosphate hydrolases"/>
    <property type="match status" value="1"/>
</dbReference>
<protein>
    <recommendedName>
        <fullName evidence="12">Cyclolysin secretion/processing ATP-binding protein CyaB</fullName>
    </recommendedName>
</protein>
<dbReference type="InterPro" id="IPR036640">
    <property type="entry name" value="ABC1_TM_sf"/>
</dbReference>
<evidence type="ECO:0000259" key="14">
    <source>
        <dbReference type="PROSITE" id="PS50893"/>
    </source>
</evidence>
<accession>A0A931J0N2</accession>
<dbReference type="PANTHER" id="PTHR24221:SF606">
    <property type="entry name" value="COLICIN V SECRETION-PROCESSING ATP-BINDING PROTEIN"/>
    <property type="match status" value="1"/>
</dbReference>
<dbReference type="Gene3D" id="3.90.70.10">
    <property type="entry name" value="Cysteine proteinases"/>
    <property type="match status" value="1"/>
</dbReference>
<dbReference type="InterPro" id="IPR033838">
    <property type="entry name" value="CvaB_peptidase"/>
</dbReference>
<evidence type="ECO:0000313" key="18">
    <source>
        <dbReference type="Proteomes" id="UP000613266"/>
    </source>
</evidence>
<evidence type="ECO:0000256" key="2">
    <source>
        <dbReference type="ARBA" id="ARBA00022448"/>
    </source>
</evidence>
<comment type="function">
    <text evidence="10">Involved in the export of calmodulin-sensitive adenylate cyclase-hemolysin (cyclolysin).</text>
</comment>
<dbReference type="Proteomes" id="UP000613266">
    <property type="component" value="Unassembled WGS sequence"/>
</dbReference>
<dbReference type="GO" id="GO:0005886">
    <property type="term" value="C:plasma membrane"/>
    <property type="evidence" value="ECO:0007669"/>
    <property type="project" value="UniProtKB-SubCell"/>
</dbReference>
<comment type="caution">
    <text evidence="17">The sequence shown here is derived from an EMBL/GenBank/DDBJ whole genome shotgun (WGS) entry which is preliminary data.</text>
</comment>
<evidence type="ECO:0000256" key="13">
    <source>
        <dbReference type="SAM" id="Phobius"/>
    </source>
</evidence>
<keyword evidence="18" id="KW-1185">Reference proteome</keyword>
<dbReference type="CDD" id="cd18567">
    <property type="entry name" value="ABC_6TM_CvaB_RaxB_like"/>
    <property type="match status" value="1"/>
</dbReference>
<dbReference type="GO" id="GO:0031640">
    <property type="term" value="P:killing of cells of another organism"/>
    <property type="evidence" value="ECO:0007669"/>
    <property type="project" value="UniProtKB-KW"/>
</dbReference>
<dbReference type="GO" id="GO:0140359">
    <property type="term" value="F:ABC-type transporter activity"/>
    <property type="evidence" value="ECO:0007669"/>
    <property type="project" value="InterPro"/>
</dbReference>
<keyword evidence="7" id="KW-0067">ATP-binding</keyword>
<evidence type="ECO:0000256" key="1">
    <source>
        <dbReference type="ARBA" id="ARBA00004651"/>
    </source>
</evidence>
<dbReference type="GO" id="GO:0016887">
    <property type="term" value="F:ATP hydrolysis activity"/>
    <property type="evidence" value="ECO:0007669"/>
    <property type="project" value="InterPro"/>
</dbReference>
<reference evidence="17" key="1">
    <citation type="submission" date="2020-12" db="EMBL/GenBank/DDBJ databases">
        <title>The genome sequence of Inhella sp. 1Y17.</title>
        <authorList>
            <person name="Liu Y."/>
        </authorList>
    </citation>
    <scope>NUCLEOTIDE SEQUENCE</scope>
    <source>
        <strain evidence="17">1Y17</strain>
    </source>
</reference>
<evidence type="ECO:0000256" key="10">
    <source>
        <dbReference type="ARBA" id="ARBA00055355"/>
    </source>
</evidence>
<keyword evidence="8 13" id="KW-1133">Transmembrane helix</keyword>
<proteinExistence type="inferred from homology"/>
<feature type="transmembrane region" description="Helical" evidence="13">
    <location>
        <begin position="220"/>
        <end position="238"/>
    </location>
</feature>
<keyword evidence="2" id="KW-0813">Transport</keyword>
<evidence type="ECO:0000259" key="16">
    <source>
        <dbReference type="PROSITE" id="PS50990"/>
    </source>
</evidence>
<feature type="transmembrane region" description="Helical" evidence="13">
    <location>
        <begin position="279"/>
        <end position="309"/>
    </location>
</feature>
<evidence type="ECO:0000259" key="15">
    <source>
        <dbReference type="PROSITE" id="PS50929"/>
    </source>
</evidence>
<comment type="similarity">
    <text evidence="11">Belongs to the ABC transporter superfamily. Cyclolysin exporter (TC 3.A.1.109.2) family.</text>
</comment>
<evidence type="ECO:0000256" key="3">
    <source>
        <dbReference type="ARBA" id="ARBA00022475"/>
    </source>
</evidence>